<keyword evidence="4 8" id="KW-0732">Signal</keyword>
<organism evidence="13 14">
    <name type="scientific">Klebsiella pneumoniae</name>
    <dbReference type="NCBI Taxonomy" id="573"/>
    <lineage>
        <taxon>Bacteria</taxon>
        <taxon>Pseudomonadati</taxon>
        <taxon>Pseudomonadota</taxon>
        <taxon>Gammaproteobacteria</taxon>
        <taxon>Enterobacterales</taxon>
        <taxon>Enterobacteriaceae</taxon>
        <taxon>Klebsiella/Raoultella group</taxon>
        <taxon>Klebsiella</taxon>
        <taxon>Klebsiella pneumoniae complex</taxon>
    </lineage>
</organism>
<comment type="subcellular location">
    <subcellularLocation>
        <location evidence="1 8">Periplasm</location>
    </subcellularLocation>
</comment>
<comment type="function">
    <text evidence="8">Required for disulfide bond formation in some periplasmic proteins. Acts by transferring its disulfide bond to other proteins and is reduced in the process.</text>
</comment>
<comment type="similarity">
    <text evidence="2 8">Belongs to the thioredoxin family. DsbC subfamily.</text>
</comment>
<dbReference type="InterPro" id="IPR036249">
    <property type="entry name" value="Thioredoxin-like_sf"/>
</dbReference>
<evidence type="ECO:0000256" key="4">
    <source>
        <dbReference type="ARBA" id="ARBA00022729"/>
    </source>
</evidence>
<evidence type="ECO:0000256" key="6">
    <source>
        <dbReference type="ARBA" id="ARBA00023157"/>
    </source>
</evidence>
<keyword evidence="5 8" id="KW-0574">Periplasm</keyword>
<dbReference type="InterPro" id="IPR017937">
    <property type="entry name" value="Thioredoxin_CS"/>
</dbReference>
<evidence type="ECO:0000256" key="8">
    <source>
        <dbReference type="RuleBase" id="RU364038"/>
    </source>
</evidence>
<dbReference type="Pfam" id="PF13098">
    <property type="entry name" value="Thioredoxin_2"/>
    <property type="match status" value="1"/>
</dbReference>
<dbReference type="Pfam" id="PF10411">
    <property type="entry name" value="DsbC_N"/>
    <property type="match status" value="1"/>
</dbReference>
<accession>A0A5C2LM18</accession>
<dbReference type="Gene3D" id="3.40.30.10">
    <property type="entry name" value="Glutaredoxin"/>
    <property type="match status" value="1"/>
</dbReference>
<evidence type="ECO:0000256" key="2">
    <source>
        <dbReference type="ARBA" id="ARBA00009813"/>
    </source>
</evidence>
<evidence type="ECO:0000256" key="9">
    <source>
        <dbReference type="SAM" id="MobiDB-lite"/>
    </source>
</evidence>
<feature type="domain" description="Disulphide bond isomerase DsbC/G N-terminal" evidence="11">
    <location>
        <begin position="12"/>
        <end position="79"/>
    </location>
</feature>
<name>A0A5C2LM18_KLEPN</name>
<sequence>MFTLLAASLSGAAHADSAAIKQSLAKLGVQSTDIQPSPVSGMSTVLTDSGVLYVTDDGKHIIQGPMYDVSGAQPVNVTNQLLLGKLNALSNEMIVYKAPKEQHVITVFTDITCGYCHKLHEQMSDYNALGITVRYLAFPRRGLQSRAEQDMKAIWCAKDRNKALDDAMNGKGVQPASCSVDIAKHYTLGVQMGVNGTPAMVLSNGMVLPGYQGPKELKAFLDEHKNRQAVTDSRETTDTTTPPRGG</sequence>
<feature type="compositionally biased region" description="Basic and acidic residues" evidence="9">
    <location>
        <begin position="226"/>
        <end position="237"/>
    </location>
</feature>
<dbReference type="PROSITE" id="PS00194">
    <property type="entry name" value="THIOREDOXIN_1"/>
    <property type="match status" value="1"/>
</dbReference>
<protein>
    <recommendedName>
        <fullName evidence="8">Thiol:disulfide interchange protein</fullName>
    </recommendedName>
</protein>
<dbReference type="FunFam" id="3.40.30.10:FF:000083">
    <property type="entry name" value="Thiol:disulfide interchange protein"/>
    <property type="match status" value="1"/>
</dbReference>
<keyword evidence="7 8" id="KW-0676">Redox-active center</keyword>
<evidence type="ECO:0000259" key="12">
    <source>
        <dbReference type="Pfam" id="PF13098"/>
    </source>
</evidence>
<evidence type="ECO:0000256" key="1">
    <source>
        <dbReference type="ARBA" id="ARBA00004418"/>
    </source>
</evidence>
<dbReference type="EMBL" id="CP043670">
    <property type="protein sequence ID" value="QEP93010.1"/>
    <property type="molecule type" value="Genomic_DNA"/>
</dbReference>
<keyword evidence="13" id="KW-0413">Isomerase</keyword>
<evidence type="ECO:0000256" key="10">
    <source>
        <dbReference type="SAM" id="SignalP"/>
    </source>
</evidence>
<dbReference type="GO" id="GO:0016853">
    <property type="term" value="F:isomerase activity"/>
    <property type="evidence" value="ECO:0007669"/>
    <property type="project" value="UniProtKB-KW"/>
</dbReference>
<feature type="region of interest" description="Disordered" evidence="9">
    <location>
        <begin position="226"/>
        <end position="246"/>
    </location>
</feature>
<keyword evidence="6" id="KW-1015">Disulfide bond</keyword>
<dbReference type="GO" id="GO:0042597">
    <property type="term" value="C:periplasmic space"/>
    <property type="evidence" value="ECO:0007669"/>
    <property type="project" value="UniProtKB-SubCell"/>
</dbReference>
<feature type="domain" description="Thioredoxin-like fold" evidence="12">
    <location>
        <begin position="99"/>
        <end position="221"/>
    </location>
</feature>
<dbReference type="NCBIfam" id="NF008129">
    <property type="entry name" value="PRK10877.1"/>
    <property type="match status" value="1"/>
</dbReference>
<reference evidence="13 14" key="1">
    <citation type="submission" date="2019-08" db="EMBL/GenBank/DDBJ databases">
        <title>Emergence of NDM-5-producing hypervirulent Klebsiella pneumoniae from clinical infections.</title>
        <authorList>
            <person name="Shen Z."/>
            <person name="Zhang H."/>
            <person name="Li M."/>
        </authorList>
    </citation>
    <scope>NUCLEOTIDE SEQUENCE [LARGE SCALE GENOMIC DNA]</scope>
    <source>
        <strain evidence="13 14">RJ18-01</strain>
    </source>
</reference>
<dbReference type="CDD" id="cd03020">
    <property type="entry name" value="DsbA_DsbC_DsbG"/>
    <property type="match status" value="1"/>
</dbReference>
<dbReference type="InterPro" id="IPR051470">
    <property type="entry name" value="Thiol:disulfide_interchange"/>
</dbReference>
<dbReference type="Gene3D" id="3.10.450.70">
    <property type="entry name" value="Disulphide bond isomerase, DsbC/G, N-terminal"/>
    <property type="match status" value="1"/>
</dbReference>
<dbReference type="PANTHER" id="PTHR35272:SF3">
    <property type="entry name" value="THIOL:DISULFIDE INTERCHANGE PROTEIN DSBC"/>
    <property type="match status" value="1"/>
</dbReference>
<feature type="chain" id="PRO_5022902284" description="Thiol:disulfide interchange protein" evidence="10">
    <location>
        <begin position="16"/>
        <end position="246"/>
    </location>
</feature>
<evidence type="ECO:0000313" key="13">
    <source>
        <dbReference type="EMBL" id="QEP93010.1"/>
    </source>
</evidence>
<dbReference type="SUPFAM" id="SSF52833">
    <property type="entry name" value="Thioredoxin-like"/>
    <property type="match status" value="1"/>
</dbReference>
<gene>
    <name evidence="13" type="primary">dsbC</name>
    <name evidence="13" type="ORF">FZ928_25670</name>
</gene>
<dbReference type="InterPro" id="IPR009094">
    <property type="entry name" value="DiS-bond_isomerase_DsbC/G_N_sf"/>
</dbReference>
<dbReference type="PANTHER" id="PTHR35272">
    <property type="entry name" value="THIOL:DISULFIDE INTERCHANGE PROTEIN DSBC-RELATED"/>
    <property type="match status" value="1"/>
</dbReference>
<proteinExistence type="inferred from homology"/>
<evidence type="ECO:0000256" key="5">
    <source>
        <dbReference type="ARBA" id="ARBA00022764"/>
    </source>
</evidence>
<dbReference type="SUPFAM" id="SSF54423">
    <property type="entry name" value="DsbC/DsbG N-terminal domain-like"/>
    <property type="match status" value="1"/>
</dbReference>
<dbReference type="InterPro" id="IPR012336">
    <property type="entry name" value="Thioredoxin-like_fold"/>
</dbReference>
<evidence type="ECO:0000259" key="11">
    <source>
        <dbReference type="Pfam" id="PF10411"/>
    </source>
</evidence>
<comment type="subunit">
    <text evidence="3">Homodimer.</text>
</comment>
<dbReference type="InterPro" id="IPR033954">
    <property type="entry name" value="DiS-bond_Isoase_DsbC/G"/>
</dbReference>
<dbReference type="AlphaFoldDB" id="A0A5C2LM18"/>
<dbReference type="Proteomes" id="UP000325127">
    <property type="component" value="Chromosome"/>
</dbReference>
<feature type="signal peptide" evidence="10">
    <location>
        <begin position="1"/>
        <end position="15"/>
    </location>
</feature>
<dbReference type="InterPro" id="IPR018950">
    <property type="entry name" value="DiS-bond_isomerase_DsbC/G_N"/>
</dbReference>
<evidence type="ECO:0000256" key="3">
    <source>
        <dbReference type="ARBA" id="ARBA00011738"/>
    </source>
</evidence>
<evidence type="ECO:0000256" key="7">
    <source>
        <dbReference type="ARBA" id="ARBA00023284"/>
    </source>
</evidence>
<evidence type="ECO:0000313" key="14">
    <source>
        <dbReference type="Proteomes" id="UP000325127"/>
    </source>
</evidence>